<dbReference type="NCBIfam" id="TIGR00069">
    <property type="entry name" value="hisD"/>
    <property type="match status" value="1"/>
</dbReference>
<comment type="caution">
    <text evidence="16">The sequence shown here is derived from an EMBL/GenBank/DDBJ whole genome shotgun (WGS) entry which is preliminary data.</text>
</comment>
<evidence type="ECO:0000256" key="12">
    <source>
        <dbReference type="PIRSR" id="PIRSR000099-1"/>
    </source>
</evidence>
<evidence type="ECO:0000256" key="7">
    <source>
        <dbReference type="ARBA" id="ARBA00022833"/>
    </source>
</evidence>
<proteinExistence type="inferred from homology"/>
<dbReference type="SUPFAM" id="SSF53720">
    <property type="entry name" value="ALDH-like"/>
    <property type="match status" value="1"/>
</dbReference>
<dbReference type="GO" id="GO:0004399">
    <property type="term" value="F:histidinol dehydrogenase activity"/>
    <property type="evidence" value="ECO:0007669"/>
    <property type="project" value="UniProtKB-UniRule"/>
</dbReference>
<dbReference type="CDD" id="cd06572">
    <property type="entry name" value="Histidinol_dh"/>
    <property type="match status" value="1"/>
</dbReference>
<dbReference type="EMBL" id="JABJNZ010000016">
    <property type="protein sequence ID" value="MBT4870118.1"/>
    <property type="molecule type" value="Genomic_DNA"/>
</dbReference>
<dbReference type="Pfam" id="PF00815">
    <property type="entry name" value="Histidinol_dh"/>
    <property type="match status" value="1"/>
</dbReference>
<evidence type="ECO:0000256" key="9">
    <source>
        <dbReference type="ARBA" id="ARBA00049489"/>
    </source>
</evidence>
<feature type="binding site" evidence="10 13">
    <location>
        <position position="382"/>
    </location>
    <ligand>
        <name>substrate</name>
    </ligand>
</feature>
<evidence type="ECO:0000256" key="5">
    <source>
        <dbReference type="ARBA" id="ARBA00016531"/>
    </source>
</evidence>
<dbReference type="Proteomes" id="UP000722459">
    <property type="component" value="Unassembled WGS sequence"/>
</dbReference>
<feature type="active site" description="Proton acceptor" evidence="10 12">
    <location>
        <position position="291"/>
    </location>
</feature>
<keyword evidence="10 11" id="KW-0368">Histidine biosynthesis</keyword>
<dbReference type="InterPro" id="IPR012131">
    <property type="entry name" value="Hstdl_DH"/>
</dbReference>
<evidence type="ECO:0000256" key="3">
    <source>
        <dbReference type="ARBA" id="ARBA00010178"/>
    </source>
</evidence>
<protein>
    <recommendedName>
        <fullName evidence="5 10">Histidinol dehydrogenase</fullName>
        <shortName evidence="10 11">HDH</shortName>
        <ecNumber evidence="4 10">1.1.1.23</ecNumber>
    </recommendedName>
</protein>
<dbReference type="InterPro" id="IPR022695">
    <property type="entry name" value="Histidinol_DH_monofunct"/>
</dbReference>
<evidence type="ECO:0000256" key="15">
    <source>
        <dbReference type="RuleBase" id="RU004175"/>
    </source>
</evidence>
<feature type="binding site" evidence="10 14">
    <location>
        <position position="325"/>
    </location>
    <ligand>
        <name>Zn(2+)</name>
        <dbReference type="ChEBI" id="CHEBI:29105"/>
    </ligand>
</feature>
<comment type="pathway">
    <text evidence="2 10 11">Amino-acid biosynthesis; L-histidine biosynthesis; L-histidine from 5-phospho-alpha-D-ribose 1-diphosphate: step 9/9.</text>
</comment>
<feature type="binding site" evidence="10 14">
    <location>
        <position position="382"/>
    </location>
    <ligand>
        <name>Zn(2+)</name>
        <dbReference type="ChEBI" id="CHEBI:29105"/>
    </ligand>
</feature>
<comment type="function">
    <text evidence="1 10 11">Catalyzes the sequential NAD-dependent oxidations of L-histidinol to L-histidinaldehyde and then to L-histidine.</text>
</comment>
<feature type="binding site" evidence="10 13">
    <location>
        <position position="202"/>
    </location>
    <ligand>
        <name>substrate</name>
    </ligand>
</feature>
<evidence type="ECO:0000256" key="6">
    <source>
        <dbReference type="ARBA" id="ARBA00022723"/>
    </source>
</evidence>
<evidence type="ECO:0000256" key="13">
    <source>
        <dbReference type="PIRSR" id="PIRSR000099-3"/>
    </source>
</evidence>
<feature type="binding site" evidence="10 14">
    <location>
        <position position="227"/>
    </location>
    <ligand>
        <name>Zn(2+)</name>
        <dbReference type="ChEBI" id="CHEBI:29105"/>
    </ligand>
</feature>
<feature type="binding site" evidence="10 13">
    <location>
        <position position="377"/>
    </location>
    <ligand>
        <name>substrate</name>
    </ligand>
</feature>
<evidence type="ECO:0000256" key="8">
    <source>
        <dbReference type="ARBA" id="ARBA00023002"/>
    </source>
</evidence>
<evidence type="ECO:0000256" key="4">
    <source>
        <dbReference type="ARBA" id="ARBA00012965"/>
    </source>
</evidence>
<feature type="binding site" evidence="10 13">
    <location>
        <position position="292"/>
    </location>
    <ligand>
        <name>substrate</name>
    </ligand>
</feature>
<keyword evidence="6 10" id="KW-0479">Metal-binding</keyword>
<evidence type="ECO:0000256" key="14">
    <source>
        <dbReference type="PIRSR" id="PIRSR000099-4"/>
    </source>
</evidence>
<dbReference type="GO" id="GO:0008270">
    <property type="term" value="F:zinc ion binding"/>
    <property type="evidence" value="ECO:0007669"/>
    <property type="project" value="UniProtKB-UniRule"/>
</dbReference>
<evidence type="ECO:0000313" key="16">
    <source>
        <dbReference type="EMBL" id="MBT4870118.1"/>
    </source>
</evidence>
<dbReference type="Gene3D" id="1.20.5.1300">
    <property type="match status" value="1"/>
</dbReference>
<feature type="binding site" evidence="10 13">
    <location>
        <position position="224"/>
    </location>
    <ligand>
        <name>substrate</name>
    </ligand>
</feature>
<dbReference type="PRINTS" id="PR00083">
    <property type="entry name" value="HOLDHDRGNASE"/>
</dbReference>
<dbReference type="PANTHER" id="PTHR21256">
    <property type="entry name" value="HISTIDINOL DEHYDROGENASE HDH"/>
    <property type="match status" value="1"/>
</dbReference>
<keyword evidence="10 11" id="KW-0028">Amino-acid biosynthesis</keyword>
<evidence type="ECO:0000256" key="11">
    <source>
        <dbReference type="PIRNR" id="PIRNR000099"/>
    </source>
</evidence>
<keyword evidence="7 10" id="KW-0862">Zinc</keyword>
<evidence type="ECO:0000256" key="10">
    <source>
        <dbReference type="HAMAP-Rule" id="MF_01024"/>
    </source>
</evidence>
<comment type="cofactor">
    <cofactor evidence="10 14">
        <name>Zn(2+)</name>
        <dbReference type="ChEBI" id="CHEBI:29105"/>
    </cofactor>
    <text evidence="10 14">Binds 1 zinc ion per subunit.</text>
</comment>
<comment type="catalytic activity">
    <reaction evidence="9 10 11">
        <text>L-histidinol + 2 NAD(+) + H2O = L-histidine + 2 NADH + 3 H(+)</text>
        <dbReference type="Rhea" id="RHEA:20641"/>
        <dbReference type="ChEBI" id="CHEBI:15377"/>
        <dbReference type="ChEBI" id="CHEBI:15378"/>
        <dbReference type="ChEBI" id="CHEBI:57540"/>
        <dbReference type="ChEBI" id="CHEBI:57595"/>
        <dbReference type="ChEBI" id="CHEBI:57699"/>
        <dbReference type="ChEBI" id="CHEBI:57945"/>
        <dbReference type="EC" id="1.1.1.23"/>
    </reaction>
</comment>
<dbReference type="GO" id="GO:0005737">
    <property type="term" value="C:cytoplasm"/>
    <property type="evidence" value="ECO:0007669"/>
    <property type="project" value="TreeGrafter"/>
</dbReference>
<dbReference type="PANTHER" id="PTHR21256:SF2">
    <property type="entry name" value="HISTIDINE BIOSYNTHESIS TRIFUNCTIONAL PROTEIN"/>
    <property type="match status" value="1"/>
</dbReference>
<keyword evidence="8 10" id="KW-0560">Oxidoreductase</keyword>
<dbReference type="GO" id="GO:0000105">
    <property type="term" value="P:L-histidine biosynthetic process"/>
    <property type="evidence" value="ECO:0007669"/>
    <property type="project" value="UniProtKB-UniRule"/>
</dbReference>
<sequence length="392" mass="42736">MEVVRQILQGVKDGGDEAIKKYSQMFDGIDIDKFEMTKKQIEYAYSRVDKKTIEALKHAAKNIKIFAKKQLECFKDFEIEVDGATIGQRIIPIEKVGCYVPGGNYPLPSTALMCVIPAKVAGVKEVIVCSPKMRSVTVVAADIAGADRIFNVGGVQAIGAMAYGTETVPAVNKIVGPGSKYVVAAKNEVYGEVGLDFIAGPSEVLIIADESGKADFIAADLLAQAEHDSNAKPFLLTTSKKLAEKVVKQIEKHLVTLETREIIEQSLQNGKIIIVKDLEEAIEISNKRAPEHLELQIKKPDAIIKKLINYGSLFVGKYAAEAFGDYCSGTNHTLPTNGSAKYTSGLSVRDFIKMQTHQKIKNPSKLIDTAAEIANVEGLMAHKLAAEIRREK</sequence>
<dbReference type="EC" id="1.1.1.23" evidence="4 10"/>
<feature type="binding site" evidence="10 14">
    <location>
        <position position="224"/>
    </location>
    <ligand>
        <name>Zn(2+)</name>
        <dbReference type="ChEBI" id="CHEBI:29105"/>
    </ligand>
</feature>
<evidence type="ECO:0000256" key="2">
    <source>
        <dbReference type="ARBA" id="ARBA00004940"/>
    </source>
</evidence>
<accession>A0A8T5GEF3</accession>
<feature type="binding site" evidence="10 13">
    <location>
        <position position="227"/>
    </location>
    <ligand>
        <name>substrate</name>
    </ligand>
</feature>
<gene>
    <name evidence="10 16" type="primary">hisD</name>
    <name evidence="16" type="ORF">HON47_00925</name>
</gene>
<keyword evidence="10 11" id="KW-0520">NAD</keyword>
<reference evidence="16" key="1">
    <citation type="journal article" date="2021" name="ISME J.">
        <title>Mercury methylation by metabolically versatile and cosmopolitan marine bacteria.</title>
        <authorList>
            <person name="Lin H."/>
            <person name="Ascher D.B."/>
            <person name="Myung Y."/>
            <person name="Lamborg C.H."/>
            <person name="Hallam S.J."/>
            <person name="Gionfriddo C.M."/>
            <person name="Holt K.E."/>
            <person name="Moreau J.W."/>
        </authorList>
    </citation>
    <scope>NUCLEOTIDE SEQUENCE</scope>
    <source>
        <strain evidence="16">SI075_bin30</strain>
    </source>
</reference>
<name>A0A8T5GEF3_9ARCH</name>
<feature type="binding site" evidence="10 13">
    <location>
        <position position="325"/>
    </location>
    <ligand>
        <name>substrate</name>
    </ligand>
</feature>
<dbReference type="PIRSF" id="PIRSF000099">
    <property type="entry name" value="Histidinol_dh"/>
    <property type="match status" value="1"/>
</dbReference>
<comment type="similarity">
    <text evidence="3 10 11 15">Belongs to the histidinol dehydrogenase family.</text>
</comment>
<dbReference type="GO" id="GO:0051287">
    <property type="term" value="F:NAD binding"/>
    <property type="evidence" value="ECO:0007669"/>
    <property type="project" value="InterPro"/>
</dbReference>
<feature type="active site" description="Proton acceptor" evidence="10 12">
    <location>
        <position position="292"/>
    </location>
</feature>
<evidence type="ECO:0000256" key="1">
    <source>
        <dbReference type="ARBA" id="ARBA00003850"/>
    </source>
</evidence>
<dbReference type="HAMAP" id="MF_01024">
    <property type="entry name" value="HisD"/>
    <property type="match status" value="1"/>
</dbReference>
<dbReference type="Gene3D" id="3.40.50.1980">
    <property type="entry name" value="Nitrogenase molybdenum iron protein domain"/>
    <property type="match status" value="2"/>
</dbReference>
<dbReference type="FunFam" id="3.40.50.1980:FF:000001">
    <property type="entry name" value="Histidinol dehydrogenase"/>
    <property type="match status" value="1"/>
</dbReference>
<dbReference type="AlphaFoldDB" id="A0A8T5GEF3"/>
<dbReference type="FunFam" id="3.40.50.1980:FF:000026">
    <property type="entry name" value="Histidinol dehydrogenase"/>
    <property type="match status" value="1"/>
</dbReference>
<comment type="caution">
    <text evidence="10">Lacks conserved residue(s) required for the propagation of feature annotation.</text>
</comment>
<organism evidence="16 17">
    <name type="scientific">Candidatus Iainarchaeum sp</name>
    <dbReference type="NCBI Taxonomy" id="3101447"/>
    <lineage>
        <taxon>Archaea</taxon>
        <taxon>Candidatus Iainarchaeota</taxon>
        <taxon>Candidatus Iainarchaeia</taxon>
        <taxon>Candidatus Iainarchaeales</taxon>
        <taxon>Candidatus Iainarchaeaceae</taxon>
        <taxon>Candidatus Iainarchaeum</taxon>
    </lineage>
</organism>
<dbReference type="InterPro" id="IPR016161">
    <property type="entry name" value="Ald_DH/histidinol_DH"/>
</dbReference>
<evidence type="ECO:0000313" key="17">
    <source>
        <dbReference type="Proteomes" id="UP000722459"/>
    </source>
</evidence>